<dbReference type="OrthoDB" id="846150at2"/>
<comment type="caution">
    <text evidence="3">The sequence shown here is derived from an EMBL/GenBank/DDBJ whole genome shotgun (WGS) entry which is preliminary data.</text>
</comment>
<protein>
    <submittedName>
        <fullName evidence="3">Class A beta-lactamase-related serine hydrolase</fullName>
    </submittedName>
</protein>
<keyword evidence="4" id="KW-1185">Reference proteome</keyword>
<evidence type="ECO:0000313" key="3">
    <source>
        <dbReference type="EMBL" id="TCC90313.1"/>
    </source>
</evidence>
<organism evidence="3 4">
    <name type="scientific">Pedobacter frigiditerrae</name>
    <dbReference type="NCBI Taxonomy" id="2530452"/>
    <lineage>
        <taxon>Bacteria</taxon>
        <taxon>Pseudomonadati</taxon>
        <taxon>Bacteroidota</taxon>
        <taxon>Sphingobacteriia</taxon>
        <taxon>Sphingobacteriales</taxon>
        <taxon>Sphingobacteriaceae</taxon>
        <taxon>Pedobacter</taxon>
    </lineage>
</organism>
<sequence length="381" mass="43116">MNKFFFKYIFLVSVFFLTTIACCAQVSKTEVEIQEAMEKYSALGLSVAVVKEGKLIYTHSFGLKDIESNMALRDTDIFRIASISKSFSATAIMQLVEKGKLKLTDDFSELIGFKVRNPKYPETIITLKMVLSHASSINDSEGYFNLDVINPAKNTNWAKCYNDYEPGKGYQYCNLNFNMVGSIIEKMSSERFDQYIKHHILDPLGLYGGYCVDSLDKSRFTTLYEYNDKTKRFQSSPLAYNPRSEEVKNYIMGYSTPIFSPTGGMKISATDLAKYMTMHMNYGKYNGVKIISKKSSKLMQTKLSDEENYGLALRTSDDLIDGKTMTGHTGSAYGLFSAMFFNPKDKFGIVVITNGCNPTTTKTFVDIIRVSFNSLYNNLIR</sequence>
<accession>A0A4R0MU24</accession>
<feature type="domain" description="Beta-lactamase-related" evidence="2">
    <location>
        <begin position="33"/>
        <end position="358"/>
    </location>
</feature>
<dbReference type="AlphaFoldDB" id="A0A4R0MU24"/>
<dbReference type="Gene3D" id="3.40.710.10">
    <property type="entry name" value="DD-peptidase/beta-lactamase superfamily"/>
    <property type="match status" value="1"/>
</dbReference>
<keyword evidence="1" id="KW-0732">Signal</keyword>
<dbReference type="InterPro" id="IPR012338">
    <property type="entry name" value="Beta-lactam/transpept-like"/>
</dbReference>
<evidence type="ECO:0000313" key="4">
    <source>
        <dbReference type="Proteomes" id="UP000292884"/>
    </source>
</evidence>
<dbReference type="PANTHER" id="PTHR46825:SF9">
    <property type="entry name" value="BETA-LACTAMASE-RELATED DOMAIN-CONTAINING PROTEIN"/>
    <property type="match status" value="1"/>
</dbReference>
<evidence type="ECO:0000256" key="1">
    <source>
        <dbReference type="SAM" id="SignalP"/>
    </source>
</evidence>
<feature type="chain" id="PRO_5020903177" evidence="1">
    <location>
        <begin position="24"/>
        <end position="381"/>
    </location>
</feature>
<name>A0A4R0MU24_9SPHI</name>
<dbReference type="GO" id="GO:0016787">
    <property type="term" value="F:hydrolase activity"/>
    <property type="evidence" value="ECO:0007669"/>
    <property type="project" value="UniProtKB-KW"/>
</dbReference>
<dbReference type="InterPro" id="IPR001466">
    <property type="entry name" value="Beta-lactam-related"/>
</dbReference>
<proteinExistence type="predicted"/>
<reference evidence="3 4" key="1">
    <citation type="submission" date="2019-02" db="EMBL/GenBank/DDBJ databases">
        <title>Pedobacter sp. RP-1-13 sp. nov., isolated from Arctic soil.</title>
        <authorList>
            <person name="Dahal R.H."/>
        </authorList>
    </citation>
    <scope>NUCLEOTIDE SEQUENCE [LARGE SCALE GENOMIC DNA]</scope>
    <source>
        <strain evidence="3 4">RP-1-13</strain>
    </source>
</reference>
<dbReference type="InterPro" id="IPR050491">
    <property type="entry name" value="AmpC-like"/>
</dbReference>
<gene>
    <name evidence="3" type="ORF">EZ428_13635</name>
</gene>
<dbReference type="Pfam" id="PF00144">
    <property type="entry name" value="Beta-lactamase"/>
    <property type="match status" value="1"/>
</dbReference>
<dbReference type="RefSeq" id="WP_131553714.1">
    <property type="nucleotide sequence ID" value="NZ_SJSK01000003.1"/>
</dbReference>
<dbReference type="EMBL" id="SJSK01000003">
    <property type="protein sequence ID" value="TCC90313.1"/>
    <property type="molecule type" value="Genomic_DNA"/>
</dbReference>
<evidence type="ECO:0000259" key="2">
    <source>
        <dbReference type="Pfam" id="PF00144"/>
    </source>
</evidence>
<dbReference type="Proteomes" id="UP000292884">
    <property type="component" value="Unassembled WGS sequence"/>
</dbReference>
<dbReference type="SUPFAM" id="SSF56601">
    <property type="entry name" value="beta-lactamase/transpeptidase-like"/>
    <property type="match status" value="1"/>
</dbReference>
<dbReference type="PANTHER" id="PTHR46825">
    <property type="entry name" value="D-ALANYL-D-ALANINE-CARBOXYPEPTIDASE/ENDOPEPTIDASE AMPH"/>
    <property type="match status" value="1"/>
</dbReference>
<keyword evidence="3" id="KW-0378">Hydrolase</keyword>
<feature type="signal peptide" evidence="1">
    <location>
        <begin position="1"/>
        <end position="23"/>
    </location>
</feature>
<dbReference type="PROSITE" id="PS51257">
    <property type="entry name" value="PROKAR_LIPOPROTEIN"/>
    <property type="match status" value="1"/>
</dbReference>